<feature type="domain" description="HTH tetR-type" evidence="6">
    <location>
        <begin position="32"/>
        <end position="92"/>
    </location>
</feature>
<dbReference type="PANTHER" id="PTHR30055">
    <property type="entry name" value="HTH-TYPE TRANSCRIPTIONAL REGULATOR RUTR"/>
    <property type="match status" value="1"/>
</dbReference>
<feature type="DNA-binding region" description="H-T-H motif" evidence="4">
    <location>
        <begin position="55"/>
        <end position="74"/>
    </location>
</feature>
<keyword evidence="1" id="KW-0805">Transcription regulation</keyword>
<feature type="region of interest" description="Disordered" evidence="5">
    <location>
        <begin position="109"/>
        <end position="132"/>
    </location>
</feature>
<feature type="compositionally biased region" description="Basic and acidic residues" evidence="5">
    <location>
        <begin position="17"/>
        <end position="27"/>
    </location>
</feature>
<dbReference type="PROSITE" id="PS50977">
    <property type="entry name" value="HTH_TETR_2"/>
    <property type="match status" value="1"/>
</dbReference>
<organism evidence="7 8">
    <name type="scientific">Streptomyces coffeae</name>
    <dbReference type="NCBI Taxonomy" id="621382"/>
    <lineage>
        <taxon>Bacteria</taxon>
        <taxon>Bacillati</taxon>
        <taxon>Actinomycetota</taxon>
        <taxon>Actinomycetes</taxon>
        <taxon>Kitasatosporales</taxon>
        <taxon>Streptomycetaceae</taxon>
        <taxon>Streptomyces</taxon>
    </lineage>
</organism>
<dbReference type="InterPro" id="IPR009057">
    <property type="entry name" value="Homeodomain-like_sf"/>
</dbReference>
<dbReference type="SUPFAM" id="SSF46689">
    <property type="entry name" value="Homeodomain-like"/>
    <property type="match status" value="1"/>
</dbReference>
<feature type="compositionally biased region" description="Low complexity" evidence="5">
    <location>
        <begin position="109"/>
        <end position="120"/>
    </location>
</feature>
<feature type="compositionally biased region" description="Basic and acidic residues" evidence="5">
    <location>
        <begin position="121"/>
        <end position="132"/>
    </location>
</feature>
<dbReference type="SUPFAM" id="SSF48498">
    <property type="entry name" value="Tetracyclin repressor-like, C-terminal domain"/>
    <property type="match status" value="1"/>
</dbReference>
<evidence type="ECO:0000313" key="7">
    <source>
        <dbReference type="EMBL" id="MBL1096377.1"/>
    </source>
</evidence>
<feature type="region of interest" description="Disordered" evidence="5">
    <location>
        <begin position="1"/>
        <end position="29"/>
    </location>
</feature>
<gene>
    <name evidence="7" type="ORF">JK363_06825</name>
</gene>
<dbReference type="PANTHER" id="PTHR30055:SF151">
    <property type="entry name" value="TRANSCRIPTIONAL REGULATORY PROTEIN"/>
    <property type="match status" value="1"/>
</dbReference>
<dbReference type="Gene3D" id="1.10.10.60">
    <property type="entry name" value="Homeodomain-like"/>
    <property type="match status" value="1"/>
</dbReference>
<evidence type="ECO:0000256" key="4">
    <source>
        <dbReference type="PROSITE-ProRule" id="PRU00335"/>
    </source>
</evidence>
<dbReference type="Gene3D" id="1.10.357.10">
    <property type="entry name" value="Tetracycline Repressor, domain 2"/>
    <property type="match status" value="1"/>
</dbReference>
<sequence>MANGSRAIRPQSSVWLSERKPPRRKADQQPVGLDRLKIVAATIRLLDAEGLAGFSMRRLAAELGVTAMSVYWYVDTKDHLLELALDAAMGEIVLPIEAVAPAKARVVSPPASQPASQRAARPAEAHAHLPAEPRDWRDQLRQLAEESRKVLVRHPWLSPLMGDYLNIGPNAMVFTNAAQEVMRNSGLPVEKLSSALALVTHFVFGFSTLEGRFAVSCREEGIAQDELLQEVMTTVKDRPDFDGTREMFAAQGEISVEEMRDRDFTFALDITIAGIEALRDAAPRDAASQDPPERA</sequence>
<accession>A0ABS1N8I0</accession>
<keyword evidence="8" id="KW-1185">Reference proteome</keyword>
<evidence type="ECO:0000313" key="8">
    <source>
        <dbReference type="Proteomes" id="UP000634229"/>
    </source>
</evidence>
<dbReference type="Proteomes" id="UP000634229">
    <property type="component" value="Unassembled WGS sequence"/>
</dbReference>
<keyword evidence="3" id="KW-0804">Transcription</keyword>
<evidence type="ECO:0000256" key="5">
    <source>
        <dbReference type="SAM" id="MobiDB-lite"/>
    </source>
</evidence>
<dbReference type="InterPro" id="IPR036271">
    <property type="entry name" value="Tet_transcr_reg_TetR-rel_C_sf"/>
</dbReference>
<dbReference type="Pfam" id="PF02909">
    <property type="entry name" value="TetR_C_1"/>
    <property type="match status" value="1"/>
</dbReference>
<evidence type="ECO:0000256" key="1">
    <source>
        <dbReference type="ARBA" id="ARBA00023015"/>
    </source>
</evidence>
<dbReference type="Pfam" id="PF00440">
    <property type="entry name" value="TetR_N"/>
    <property type="match status" value="1"/>
</dbReference>
<dbReference type="RefSeq" id="WP_201872452.1">
    <property type="nucleotide sequence ID" value="NZ_JAERRF010000003.1"/>
</dbReference>
<evidence type="ECO:0000256" key="3">
    <source>
        <dbReference type="ARBA" id="ARBA00023163"/>
    </source>
</evidence>
<proteinExistence type="predicted"/>
<keyword evidence="2 4" id="KW-0238">DNA-binding</keyword>
<name>A0ABS1N8I0_9ACTN</name>
<dbReference type="EMBL" id="JAERRF010000003">
    <property type="protein sequence ID" value="MBL1096377.1"/>
    <property type="molecule type" value="Genomic_DNA"/>
</dbReference>
<reference evidence="7 8" key="1">
    <citation type="submission" date="2021-01" db="EMBL/GenBank/DDBJ databases">
        <title>WGS of actinomycetes isolated from Thailand.</title>
        <authorList>
            <person name="Thawai C."/>
        </authorList>
    </citation>
    <scope>NUCLEOTIDE SEQUENCE [LARGE SCALE GENOMIC DNA]</scope>
    <source>
        <strain evidence="7 8">CA1R205</strain>
    </source>
</reference>
<dbReference type="InterPro" id="IPR004111">
    <property type="entry name" value="Repressor_TetR_C"/>
</dbReference>
<dbReference type="InterPro" id="IPR050109">
    <property type="entry name" value="HTH-type_TetR-like_transc_reg"/>
</dbReference>
<dbReference type="InterPro" id="IPR001647">
    <property type="entry name" value="HTH_TetR"/>
</dbReference>
<comment type="caution">
    <text evidence="7">The sequence shown here is derived from an EMBL/GenBank/DDBJ whole genome shotgun (WGS) entry which is preliminary data.</text>
</comment>
<protein>
    <submittedName>
        <fullName evidence="7">TetR/AcrR family transcriptional regulator C-terminal domain-containing protein</fullName>
    </submittedName>
</protein>
<evidence type="ECO:0000259" key="6">
    <source>
        <dbReference type="PROSITE" id="PS50977"/>
    </source>
</evidence>
<evidence type="ECO:0000256" key="2">
    <source>
        <dbReference type="ARBA" id="ARBA00023125"/>
    </source>
</evidence>